<evidence type="ECO:0000313" key="3">
    <source>
        <dbReference type="Proteomes" id="UP000198569"/>
    </source>
</evidence>
<sequence>MAKFLNTTGVSYHLEELIKGTKERLILISPYLQFSERIKEHLSNLNIQKRDIRIVYRENKLQYEENNWLESQIGIRTSLCKTLHAKCYINENEAIITSMNLYAFSQQNNNEMGIYISKKEDTDLYNATLEEAQRLLTISEEFRVTVKKVTPDTLPRIEKKVAETKPSNIKLSRKNTGFCIRTGVAIPFNIEKPMGLDSYKSWSKYSDPEYAEKFCHFSGESSKGSTCVNRPILKNNWKKAKELFDL</sequence>
<dbReference type="SUPFAM" id="SSF56024">
    <property type="entry name" value="Phospholipase D/nuclease"/>
    <property type="match status" value="1"/>
</dbReference>
<reference evidence="3" key="1">
    <citation type="submission" date="2016-10" db="EMBL/GenBank/DDBJ databases">
        <authorList>
            <person name="Varghese N."/>
            <person name="Submissions S."/>
        </authorList>
    </citation>
    <scope>NUCLEOTIDE SEQUENCE [LARGE SCALE GENOMIC DNA]</scope>
    <source>
        <strain evidence="3">DSM 15718</strain>
    </source>
</reference>
<accession>A0A1H3CFQ7</accession>
<gene>
    <name evidence="2" type="ORF">SAMN05444338_111104</name>
</gene>
<dbReference type="InterPro" id="IPR059166">
    <property type="entry name" value="PLD-like_cat"/>
</dbReference>
<evidence type="ECO:0000259" key="1">
    <source>
        <dbReference type="Pfam" id="PF13091"/>
    </source>
</evidence>
<dbReference type="InterPro" id="IPR025202">
    <property type="entry name" value="PLD-like_dom"/>
</dbReference>
<evidence type="ECO:0000313" key="2">
    <source>
        <dbReference type="EMBL" id="SDX52945.1"/>
    </source>
</evidence>
<dbReference type="AlphaFoldDB" id="A0A1H3CFQ7"/>
<keyword evidence="3" id="KW-1185">Reference proteome</keyword>
<proteinExistence type="predicted"/>
<name>A0A1H3CFQ7_9FLAO</name>
<feature type="domain" description="Phospholipase D-like" evidence="1">
    <location>
        <begin position="15"/>
        <end position="130"/>
    </location>
</feature>
<dbReference type="OrthoDB" id="5500241at2"/>
<dbReference type="Gene3D" id="3.30.870.10">
    <property type="entry name" value="Endonuclease Chain A"/>
    <property type="match status" value="1"/>
</dbReference>
<organism evidence="2 3">
    <name type="scientific">Flavobacterium degerlachei</name>
    <dbReference type="NCBI Taxonomy" id="229203"/>
    <lineage>
        <taxon>Bacteria</taxon>
        <taxon>Pseudomonadati</taxon>
        <taxon>Bacteroidota</taxon>
        <taxon>Flavobacteriia</taxon>
        <taxon>Flavobacteriales</taxon>
        <taxon>Flavobacteriaceae</taxon>
        <taxon>Flavobacterium</taxon>
    </lineage>
</organism>
<dbReference type="EMBL" id="FNMV01000011">
    <property type="protein sequence ID" value="SDX52945.1"/>
    <property type="molecule type" value="Genomic_DNA"/>
</dbReference>
<dbReference type="STRING" id="229203.SAMN05444338_111104"/>
<dbReference type="Proteomes" id="UP000198569">
    <property type="component" value="Unassembled WGS sequence"/>
</dbReference>
<protein>
    <submittedName>
        <fullName evidence="2">PLD-like domain-containing protein</fullName>
    </submittedName>
</protein>
<dbReference type="RefSeq" id="WP_091433657.1">
    <property type="nucleotide sequence ID" value="NZ_FNMV01000011.1"/>
</dbReference>
<dbReference type="CDD" id="cd09176">
    <property type="entry name" value="PLDc_unchar6"/>
    <property type="match status" value="1"/>
</dbReference>
<dbReference type="Pfam" id="PF13091">
    <property type="entry name" value="PLDc_2"/>
    <property type="match status" value="1"/>
</dbReference>